<organism evidence="1 2">
    <name type="scientific">Taxus chinensis</name>
    <name type="common">Chinese yew</name>
    <name type="synonym">Taxus wallichiana var. chinensis</name>
    <dbReference type="NCBI Taxonomy" id="29808"/>
    <lineage>
        <taxon>Eukaryota</taxon>
        <taxon>Viridiplantae</taxon>
        <taxon>Streptophyta</taxon>
        <taxon>Embryophyta</taxon>
        <taxon>Tracheophyta</taxon>
        <taxon>Spermatophyta</taxon>
        <taxon>Pinopsida</taxon>
        <taxon>Pinidae</taxon>
        <taxon>Conifers II</taxon>
        <taxon>Cupressales</taxon>
        <taxon>Taxaceae</taxon>
        <taxon>Taxus</taxon>
    </lineage>
</organism>
<protein>
    <submittedName>
        <fullName evidence="1">Uncharacterized protein</fullName>
    </submittedName>
</protein>
<evidence type="ECO:0000313" key="2">
    <source>
        <dbReference type="Proteomes" id="UP000824469"/>
    </source>
</evidence>
<dbReference type="AlphaFoldDB" id="A0AA38GQ24"/>
<feature type="non-terminal residue" evidence="1">
    <location>
        <position position="1"/>
    </location>
</feature>
<keyword evidence="2" id="KW-1185">Reference proteome</keyword>
<dbReference type="Proteomes" id="UP000824469">
    <property type="component" value="Unassembled WGS sequence"/>
</dbReference>
<sequence>LGIGVVPSIREVLVRLIEVVEGFDRDEGGEREDIGILSFCNHRGYMVEVSGLVICI</sequence>
<comment type="caution">
    <text evidence="1">The sequence shown here is derived from an EMBL/GenBank/DDBJ whole genome shotgun (WGS) entry which is preliminary data.</text>
</comment>
<reference evidence="1 2" key="1">
    <citation type="journal article" date="2021" name="Nat. Plants">
        <title>The Taxus genome provides insights into paclitaxel biosynthesis.</title>
        <authorList>
            <person name="Xiong X."/>
            <person name="Gou J."/>
            <person name="Liao Q."/>
            <person name="Li Y."/>
            <person name="Zhou Q."/>
            <person name="Bi G."/>
            <person name="Li C."/>
            <person name="Du R."/>
            <person name="Wang X."/>
            <person name="Sun T."/>
            <person name="Guo L."/>
            <person name="Liang H."/>
            <person name="Lu P."/>
            <person name="Wu Y."/>
            <person name="Zhang Z."/>
            <person name="Ro D.K."/>
            <person name="Shang Y."/>
            <person name="Huang S."/>
            <person name="Yan J."/>
        </authorList>
    </citation>
    <scope>NUCLEOTIDE SEQUENCE [LARGE SCALE GENOMIC DNA]</scope>
    <source>
        <strain evidence="1">Ta-2019</strain>
    </source>
</reference>
<name>A0AA38GQ24_TAXCH</name>
<proteinExistence type="predicted"/>
<evidence type="ECO:0000313" key="1">
    <source>
        <dbReference type="EMBL" id="KAH9326474.1"/>
    </source>
</evidence>
<accession>A0AA38GQ24</accession>
<gene>
    <name evidence="1" type="ORF">KI387_006652</name>
</gene>
<dbReference type="EMBL" id="JAHRHJ020000002">
    <property type="protein sequence ID" value="KAH9326474.1"/>
    <property type="molecule type" value="Genomic_DNA"/>
</dbReference>